<dbReference type="AlphaFoldDB" id="A0A540WZI2"/>
<evidence type="ECO:0000313" key="2">
    <source>
        <dbReference type="Proteomes" id="UP000315369"/>
    </source>
</evidence>
<dbReference type="OrthoDB" id="69764at2"/>
<dbReference type="Pfam" id="PF11528">
    <property type="entry name" value="DUF3224"/>
    <property type="match status" value="1"/>
</dbReference>
<dbReference type="InterPro" id="IPR023159">
    <property type="entry name" value="SO1590-like_sf"/>
</dbReference>
<dbReference type="InterPro" id="IPR021607">
    <property type="entry name" value="DUF3224"/>
</dbReference>
<gene>
    <name evidence="1" type="ORF">FJV41_18920</name>
</gene>
<dbReference type="Gene3D" id="2.40.350.10">
    <property type="entry name" value="SO1590-like"/>
    <property type="match status" value="1"/>
</dbReference>
<dbReference type="EMBL" id="VIFM01000070">
    <property type="protein sequence ID" value="TQF14405.1"/>
    <property type="molecule type" value="Genomic_DNA"/>
</dbReference>
<proteinExistence type="predicted"/>
<accession>A0A540WZI2</accession>
<dbReference type="Proteomes" id="UP000315369">
    <property type="component" value="Unassembled WGS sequence"/>
</dbReference>
<reference evidence="1 2" key="1">
    <citation type="submission" date="2019-06" db="EMBL/GenBank/DDBJ databases">
        <authorList>
            <person name="Livingstone P."/>
            <person name="Whitworth D."/>
        </authorList>
    </citation>
    <scope>NUCLEOTIDE SEQUENCE [LARGE SCALE GENOMIC DNA]</scope>
    <source>
        <strain evidence="1 2">AM401</strain>
    </source>
</reference>
<dbReference type="SUPFAM" id="SSF159238">
    <property type="entry name" value="SO1590-like"/>
    <property type="match status" value="1"/>
</dbReference>
<evidence type="ECO:0000313" key="1">
    <source>
        <dbReference type="EMBL" id="TQF14405.1"/>
    </source>
</evidence>
<sequence>MTKRVQGPFDVKVKPMAPDEGAAASPIGRLSIDKRYHGELEGTGVGQMLATMDDGKSGAYVAMERVTGSLQGRKGSFSIHHTGRMTRGASELTILVVPDSGTDELKGLSGSMQIQIDDKGAHSYVFEYTLPDSP</sequence>
<name>A0A540WZI2_9BACT</name>
<keyword evidence="2" id="KW-1185">Reference proteome</keyword>
<organism evidence="1 2">
    <name type="scientific">Myxococcus llanfairpwllgwyngyllgogerychwyrndrobwllllantysiliogogogochensis</name>
    <dbReference type="NCBI Taxonomy" id="2590453"/>
    <lineage>
        <taxon>Bacteria</taxon>
        <taxon>Pseudomonadati</taxon>
        <taxon>Myxococcota</taxon>
        <taxon>Myxococcia</taxon>
        <taxon>Myxococcales</taxon>
        <taxon>Cystobacterineae</taxon>
        <taxon>Myxococcaceae</taxon>
        <taxon>Myxococcus</taxon>
    </lineage>
</organism>
<protein>
    <submittedName>
        <fullName evidence="1">DUF3224 domain-containing protein</fullName>
    </submittedName>
</protein>
<comment type="caution">
    <text evidence="1">The sequence shown here is derived from an EMBL/GenBank/DDBJ whole genome shotgun (WGS) entry which is preliminary data.</text>
</comment>